<dbReference type="Proteomes" id="UP001066276">
    <property type="component" value="Chromosome 5"/>
</dbReference>
<name>A0AAV7RTW5_PLEWA</name>
<sequence>MLPVTSPFGWGLGPWVAQQGERGRGFVEISTGVPAPDLWDLGDSNTVVRSMIRRSRAVGRNIQAGEAGTSTQRFSGTGYARVRRRARKDAVWASEKLVTAASKTSPGGALKTRSAFVTPRHVRGGSRIEVRGEALSVPPCLRSLTWRGGPRACCPSPPVLFACSALQRLPSHCCPSSGVSRQPRIGLGGGRGSGCGTQGCPPHRGTLLEA</sequence>
<organism evidence="1 2">
    <name type="scientific">Pleurodeles waltl</name>
    <name type="common">Iberian ribbed newt</name>
    <dbReference type="NCBI Taxonomy" id="8319"/>
    <lineage>
        <taxon>Eukaryota</taxon>
        <taxon>Metazoa</taxon>
        <taxon>Chordata</taxon>
        <taxon>Craniata</taxon>
        <taxon>Vertebrata</taxon>
        <taxon>Euteleostomi</taxon>
        <taxon>Amphibia</taxon>
        <taxon>Batrachia</taxon>
        <taxon>Caudata</taxon>
        <taxon>Salamandroidea</taxon>
        <taxon>Salamandridae</taxon>
        <taxon>Pleurodelinae</taxon>
        <taxon>Pleurodeles</taxon>
    </lineage>
</organism>
<evidence type="ECO:0000313" key="2">
    <source>
        <dbReference type="Proteomes" id="UP001066276"/>
    </source>
</evidence>
<gene>
    <name evidence="1" type="ORF">NDU88_008948</name>
</gene>
<accession>A0AAV7RTW5</accession>
<dbReference type="EMBL" id="JANPWB010000009">
    <property type="protein sequence ID" value="KAJ1156224.1"/>
    <property type="molecule type" value="Genomic_DNA"/>
</dbReference>
<evidence type="ECO:0000313" key="1">
    <source>
        <dbReference type="EMBL" id="KAJ1156224.1"/>
    </source>
</evidence>
<protein>
    <submittedName>
        <fullName evidence="1">Uncharacterized protein</fullName>
    </submittedName>
</protein>
<keyword evidence="2" id="KW-1185">Reference proteome</keyword>
<proteinExistence type="predicted"/>
<comment type="caution">
    <text evidence="1">The sequence shown here is derived from an EMBL/GenBank/DDBJ whole genome shotgun (WGS) entry which is preliminary data.</text>
</comment>
<dbReference type="AlphaFoldDB" id="A0AAV7RTW5"/>
<reference evidence="1" key="1">
    <citation type="journal article" date="2022" name="bioRxiv">
        <title>Sequencing and chromosome-scale assembly of the giantPleurodeles waltlgenome.</title>
        <authorList>
            <person name="Brown T."/>
            <person name="Elewa A."/>
            <person name="Iarovenko S."/>
            <person name="Subramanian E."/>
            <person name="Araus A.J."/>
            <person name="Petzold A."/>
            <person name="Susuki M."/>
            <person name="Suzuki K.-i.T."/>
            <person name="Hayashi T."/>
            <person name="Toyoda A."/>
            <person name="Oliveira C."/>
            <person name="Osipova E."/>
            <person name="Leigh N.D."/>
            <person name="Simon A."/>
            <person name="Yun M.H."/>
        </authorList>
    </citation>
    <scope>NUCLEOTIDE SEQUENCE</scope>
    <source>
        <strain evidence="1">20211129_DDA</strain>
        <tissue evidence="1">Liver</tissue>
    </source>
</reference>